<dbReference type="AlphaFoldDB" id="A0A1H3Q771"/>
<dbReference type="CDD" id="cd00761">
    <property type="entry name" value="Glyco_tranf_GTA_type"/>
    <property type="match status" value="1"/>
</dbReference>
<dbReference type="EMBL" id="FNOT01000020">
    <property type="protein sequence ID" value="SDZ09206.1"/>
    <property type="molecule type" value="Genomic_DNA"/>
</dbReference>
<dbReference type="Pfam" id="PF00535">
    <property type="entry name" value="Glycos_transf_2"/>
    <property type="match status" value="1"/>
</dbReference>
<evidence type="ECO:0000313" key="3">
    <source>
        <dbReference type="Proteomes" id="UP000198921"/>
    </source>
</evidence>
<dbReference type="InterPro" id="IPR001173">
    <property type="entry name" value="Glyco_trans_2-like"/>
</dbReference>
<accession>A0A1H3Q771</accession>
<dbReference type="RefSeq" id="WP_091161494.1">
    <property type="nucleotide sequence ID" value="NZ_FNOT01000020.1"/>
</dbReference>
<sequence>MSSQPEVGVVIPSHNRRALLARTLRGVLAQRDVALQVVVVDDGSADDTSDYVTGLGDARVTLVRHEVPRGVSAARNSGIERCFAPWVAFSDDDDVWSPVKLRAQLDALAAHGRARWATTGSVRVYGEDLRILFGEPVPRTSEVADVLLKNNIIPGGASSVLASTELVREVGGFDTRMSNLADWDMWIRLGLRSPLAVVPRPLVGYYTHVGSMAGNVDSALQDLGVIREKHRSAIAARGVEPSLENLLWYLSALQLRAGRRVGAARVLLRLVPLGRPAVHAFRNAAVGLVWPGLQRYRDRRDERALSPEWRCEAEAWLTAFRFRRACSDVTNHRSP</sequence>
<proteinExistence type="predicted"/>
<dbReference type="InterPro" id="IPR050834">
    <property type="entry name" value="Glycosyltransf_2"/>
</dbReference>
<protein>
    <submittedName>
        <fullName evidence="2">Glycosyl transferase family 2</fullName>
    </submittedName>
</protein>
<reference evidence="3" key="1">
    <citation type="submission" date="2016-10" db="EMBL/GenBank/DDBJ databases">
        <authorList>
            <person name="Varghese N."/>
            <person name="Submissions S."/>
        </authorList>
    </citation>
    <scope>NUCLEOTIDE SEQUENCE [LARGE SCALE GENOMIC DNA]</scope>
    <source>
        <strain evidence="3">DSM 45422</strain>
    </source>
</reference>
<dbReference type="SUPFAM" id="SSF53448">
    <property type="entry name" value="Nucleotide-diphospho-sugar transferases"/>
    <property type="match status" value="1"/>
</dbReference>
<keyword evidence="3" id="KW-1185">Reference proteome</keyword>
<dbReference type="PANTHER" id="PTHR43685">
    <property type="entry name" value="GLYCOSYLTRANSFERASE"/>
    <property type="match status" value="1"/>
</dbReference>
<dbReference type="Proteomes" id="UP000198921">
    <property type="component" value="Unassembled WGS sequence"/>
</dbReference>
<organism evidence="2 3">
    <name type="scientific">Geodermatophilus africanus</name>
    <dbReference type="NCBI Taxonomy" id="1137993"/>
    <lineage>
        <taxon>Bacteria</taxon>
        <taxon>Bacillati</taxon>
        <taxon>Actinomycetota</taxon>
        <taxon>Actinomycetes</taxon>
        <taxon>Geodermatophilales</taxon>
        <taxon>Geodermatophilaceae</taxon>
        <taxon>Geodermatophilus</taxon>
    </lineage>
</organism>
<dbReference type="STRING" id="1137993.SAMN05660209_04640"/>
<dbReference type="OrthoDB" id="9787979at2"/>
<evidence type="ECO:0000313" key="2">
    <source>
        <dbReference type="EMBL" id="SDZ09206.1"/>
    </source>
</evidence>
<name>A0A1H3Q771_9ACTN</name>
<dbReference type="PANTHER" id="PTHR43685:SF11">
    <property type="entry name" value="GLYCOSYLTRANSFERASE TAGX-RELATED"/>
    <property type="match status" value="1"/>
</dbReference>
<evidence type="ECO:0000259" key="1">
    <source>
        <dbReference type="Pfam" id="PF00535"/>
    </source>
</evidence>
<dbReference type="Gene3D" id="3.90.550.10">
    <property type="entry name" value="Spore Coat Polysaccharide Biosynthesis Protein SpsA, Chain A"/>
    <property type="match status" value="1"/>
</dbReference>
<dbReference type="GO" id="GO:0016740">
    <property type="term" value="F:transferase activity"/>
    <property type="evidence" value="ECO:0007669"/>
    <property type="project" value="UniProtKB-KW"/>
</dbReference>
<dbReference type="InterPro" id="IPR029044">
    <property type="entry name" value="Nucleotide-diphossugar_trans"/>
</dbReference>
<feature type="domain" description="Glycosyltransferase 2-like" evidence="1">
    <location>
        <begin position="9"/>
        <end position="113"/>
    </location>
</feature>
<gene>
    <name evidence="2" type="ORF">SAMN05660209_04640</name>
</gene>
<keyword evidence="2" id="KW-0808">Transferase</keyword>